<dbReference type="InterPro" id="IPR000917">
    <property type="entry name" value="Sulfatase_N"/>
</dbReference>
<dbReference type="InterPro" id="IPR024607">
    <property type="entry name" value="Sulfatase_CS"/>
</dbReference>
<proteinExistence type="inferred from homology"/>
<dbReference type="CDD" id="cd16027">
    <property type="entry name" value="SGSH"/>
    <property type="match status" value="1"/>
</dbReference>
<dbReference type="SUPFAM" id="SSF53649">
    <property type="entry name" value="Alkaline phosphatase-like"/>
    <property type="match status" value="1"/>
</dbReference>
<dbReference type="GeneID" id="77467980"/>
<dbReference type="EMBL" id="CP028103">
    <property type="protein sequence ID" value="AVQ31203.1"/>
    <property type="molecule type" value="Genomic_DNA"/>
</dbReference>
<comment type="similarity">
    <text evidence="1">Belongs to the sulfatase family.</text>
</comment>
<sequence length="454" mass="52188">MNVIYINTHDSGRMLSPYGYDIPTENLKKLAEDSVVFTNAFCAGPTCSPSRAALLTGTFPHQNGMLGLAQRGFSLYNPEKHLANFLKNNGYNTCLCGIQHEYGWYLDLEKNGLHNLGYKEIITTDSKPFKKEELHLWDRNNAAEVVKWLDNYNDEKPFLLSFGMHSTHRPYPIEVAEIIDERYVVPPYPITNNEENRHDHAQYMTTAHYADENIKMIMDALKRNNLYENSIIIFTTDHGVALPFNKCNLTDTGIGVSLIMKVPNADSNGKVVDSLVSQIDVFPTLCELLNLNKPDYLEGKSFARAFVDNKALLDEYIFAEINFHTSYEPVRCVRTKRYKYIKYYDESWNKINLSNIDESVPKDFLMNNGLKEKVKYSEGLFDLYYDPTERNNLVNDSGYKEVLENLRKVLLEKQIQTDDPILKGALEIKKGYKVNKVECETASSKNKDDYISYN</sequence>
<evidence type="ECO:0000313" key="6">
    <source>
        <dbReference type="Proteomes" id="UP000241238"/>
    </source>
</evidence>
<evidence type="ECO:0000256" key="2">
    <source>
        <dbReference type="ARBA" id="ARBA00022723"/>
    </source>
</evidence>
<keyword evidence="6" id="KW-1185">Reference proteome</keyword>
<gene>
    <name evidence="5" type="ORF">C4N18_08250</name>
</gene>
<accession>A0ABN5JJS2</accession>
<dbReference type="Gene3D" id="3.40.720.10">
    <property type="entry name" value="Alkaline Phosphatase, subunit A"/>
    <property type="match status" value="1"/>
</dbReference>
<name>A0ABN5JJS2_FUSVA</name>
<dbReference type="RefSeq" id="WP_005947012.1">
    <property type="nucleotide sequence ID" value="NZ_CP028103.1"/>
</dbReference>
<feature type="domain" description="Sulfatase N-terminal" evidence="4">
    <location>
        <begin position="2"/>
        <end position="290"/>
    </location>
</feature>
<evidence type="ECO:0000259" key="4">
    <source>
        <dbReference type="Pfam" id="PF00884"/>
    </source>
</evidence>
<organism evidence="5 6">
    <name type="scientific">Fusobacterium varium ATCC 27725</name>
    <dbReference type="NCBI Taxonomy" id="469618"/>
    <lineage>
        <taxon>Bacteria</taxon>
        <taxon>Fusobacteriati</taxon>
        <taxon>Fusobacteriota</taxon>
        <taxon>Fusobacteriia</taxon>
        <taxon>Fusobacteriales</taxon>
        <taxon>Fusobacteriaceae</taxon>
        <taxon>Fusobacterium</taxon>
    </lineage>
</organism>
<protein>
    <submittedName>
        <fullName evidence="5">N-sulfoglucosamine sulfohydrolase</fullName>
    </submittedName>
</protein>
<dbReference type="InterPro" id="IPR017850">
    <property type="entry name" value="Alkaline_phosphatase_core_sf"/>
</dbReference>
<reference evidence="6" key="1">
    <citation type="journal article" date="2018" name="MSphere">
        <title>Fusobacterium Genomics Using MinION and Illumina Sequencing Enables Genome Completion and Correction.</title>
        <authorList>
            <person name="Todd S.M."/>
            <person name="Settlage R.E."/>
            <person name="Lahmers K.K."/>
            <person name="Slade D.J."/>
        </authorList>
    </citation>
    <scope>NUCLEOTIDE SEQUENCE [LARGE SCALE GENOMIC DNA]</scope>
    <source>
        <strain evidence="6">ATCC 27725</strain>
    </source>
</reference>
<evidence type="ECO:0000256" key="3">
    <source>
        <dbReference type="ARBA" id="ARBA00022801"/>
    </source>
</evidence>
<keyword evidence="3" id="KW-0378">Hydrolase</keyword>
<dbReference type="PROSITE" id="PS00523">
    <property type="entry name" value="SULFATASE_1"/>
    <property type="match status" value="1"/>
</dbReference>
<evidence type="ECO:0000313" key="5">
    <source>
        <dbReference type="EMBL" id="AVQ31203.1"/>
    </source>
</evidence>
<dbReference type="PANTHER" id="PTHR45953">
    <property type="entry name" value="IDURONATE 2-SULFATASE"/>
    <property type="match status" value="1"/>
</dbReference>
<dbReference type="Proteomes" id="UP000241238">
    <property type="component" value="Chromosome"/>
</dbReference>
<keyword evidence="2" id="KW-0479">Metal-binding</keyword>
<evidence type="ECO:0000256" key="1">
    <source>
        <dbReference type="ARBA" id="ARBA00008779"/>
    </source>
</evidence>
<dbReference type="Pfam" id="PF00884">
    <property type="entry name" value="Sulfatase"/>
    <property type="match status" value="1"/>
</dbReference>
<dbReference type="PANTHER" id="PTHR45953:SF1">
    <property type="entry name" value="IDURONATE 2-SULFATASE"/>
    <property type="match status" value="1"/>
</dbReference>